<evidence type="ECO:0000313" key="1">
    <source>
        <dbReference type="EMBL" id="EFG04076.2"/>
    </source>
</evidence>
<evidence type="ECO:0000313" key="2">
    <source>
        <dbReference type="Proteomes" id="UP000002357"/>
    </source>
</evidence>
<proteinExistence type="predicted"/>
<accession>B5GTK8</accession>
<protein>
    <recommendedName>
        <fullName evidence="3">CdiI immunity protein domain-containing protein</fullName>
    </recommendedName>
</protein>
<geneLocation type="plasmid" evidence="1 2">
    <name>pSCL4</name>
</geneLocation>
<keyword evidence="2" id="KW-1185">Reference proteome</keyword>
<organism evidence="1 2">
    <name type="scientific">Streptomyces clavuligerus</name>
    <dbReference type="NCBI Taxonomy" id="1901"/>
    <lineage>
        <taxon>Bacteria</taxon>
        <taxon>Bacillati</taxon>
        <taxon>Actinomycetota</taxon>
        <taxon>Actinomycetes</taxon>
        <taxon>Kitasatosporales</taxon>
        <taxon>Streptomycetaceae</taxon>
        <taxon>Streptomyces</taxon>
    </lineage>
</organism>
<dbReference type="EMBL" id="CM000914">
    <property type="protein sequence ID" value="EFG04076.2"/>
    <property type="molecule type" value="Genomic_DNA"/>
</dbReference>
<reference evidence="1 2" key="1">
    <citation type="journal article" date="2010" name="Genome Biol. Evol.">
        <title>The sequence of a 1.8-mb bacterial linear plasmid reveals a rich evolutionary reservoir of secondary metabolic pathways.</title>
        <authorList>
            <person name="Medema M.H."/>
            <person name="Trefzer A."/>
            <person name="Kovalchuk A."/>
            <person name="van den Berg M."/>
            <person name="Mueller U."/>
            <person name="Heijne W."/>
            <person name="Wu L."/>
            <person name="Alam M.T."/>
            <person name="Ronning C.M."/>
            <person name="Nierman W.C."/>
            <person name="Bovenberg R.A.L."/>
            <person name="Breitling R."/>
            <person name="Takano E."/>
        </authorList>
    </citation>
    <scope>NUCLEOTIDE SEQUENCE [LARGE SCALE GENOMIC DNA]</scope>
    <source>
        <strain evidence="2">ATCC 27064 / DSM 738 / JCM 4710 / NBRC 13307 / NCIMB 12785 / NRRL 3585 / VKM Ac-602</strain>
        <plasmid evidence="1">pSCL4</plasmid>
    </source>
</reference>
<gene>
    <name evidence="1" type="ORF">SCLAV_p0589</name>
</gene>
<dbReference type="AlphaFoldDB" id="B5GTK8"/>
<name>B5GTK8_STRCL</name>
<dbReference type="RefSeq" id="WP_003955148.1">
    <property type="nucleotide sequence ID" value="NZ_CM000914.1"/>
</dbReference>
<dbReference type="GeneID" id="93733723"/>
<dbReference type="Proteomes" id="UP000002357">
    <property type="component" value="Plasmid pSCL4"/>
</dbReference>
<dbReference type="OrthoDB" id="4178512at2"/>
<dbReference type="eggNOG" id="ENOG5030332">
    <property type="taxonomic scope" value="Bacteria"/>
</dbReference>
<keyword evidence="1" id="KW-0614">Plasmid</keyword>
<evidence type="ECO:0008006" key="3">
    <source>
        <dbReference type="Google" id="ProtNLM"/>
    </source>
</evidence>
<sequence length="220" mass="23988">MHDPALTPDDLLFDFGITALGASFHGDWLLDADSEQEHIASVTASTEHGILGQSLLVEDVLRLRDSALTGPEIAALWALTNRDAFDGSPSIEGRERPWLDEVLAVVTPVIRAYGAPSAQWTTVPPCPPGHAHRHLAGEVTALLNELTPRQDAGVTSATATAALTRCAELVCSELAFRFALRAFGAFEARISRELYERLERLGERFGYGEYLVDEVNHLVE</sequence>